<dbReference type="PANTHER" id="PTHR47472">
    <property type="entry name" value="PROPIONYL-COA CARBOXYLASE"/>
    <property type="match status" value="1"/>
</dbReference>
<accession>A0A640WGZ4</accession>
<dbReference type="EMBL" id="VTPX01000002">
    <property type="protein sequence ID" value="KAA0019612.1"/>
    <property type="molecule type" value="Genomic_DNA"/>
</dbReference>
<organism evidence="2 3">
    <name type="scientific">Salinicola corii</name>
    <dbReference type="NCBI Taxonomy" id="2606937"/>
    <lineage>
        <taxon>Bacteria</taxon>
        <taxon>Pseudomonadati</taxon>
        <taxon>Pseudomonadota</taxon>
        <taxon>Gammaproteobacteria</taxon>
        <taxon>Oceanospirillales</taxon>
        <taxon>Halomonadaceae</taxon>
        <taxon>Salinicola</taxon>
    </lineage>
</organism>
<protein>
    <submittedName>
        <fullName evidence="2">DUF1446 domain-containing protein</fullName>
    </submittedName>
</protein>
<proteinExistence type="predicted"/>
<evidence type="ECO:0000313" key="2">
    <source>
        <dbReference type="EMBL" id="KAA0019612.1"/>
    </source>
</evidence>
<dbReference type="Proteomes" id="UP000466024">
    <property type="component" value="Unassembled WGS sequence"/>
</dbReference>
<dbReference type="InterPro" id="IPR010839">
    <property type="entry name" value="AtuA_N"/>
</dbReference>
<dbReference type="PANTHER" id="PTHR47472:SF1">
    <property type="entry name" value="DUF1446-DOMAIN-CONTAINING PROTEIN"/>
    <property type="match status" value="1"/>
</dbReference>
<comment type="caution">
    <text evidence="2">The sequence shown here is derived from an EMBL/GenBank/DDBJ whole genome shotgun (WGS) entry which is preliminary data.</text>
</comment>
<name>A0A640WGZ4_9GAMM</name>
<evidence type="ECO:0000259" key="1">
    <source>
        <dbReference type="Pfam" id="PF07287"/>
    </source>
</evidence>
<keyword evidence="3" id="KW-1185">Reference proteome</keyword>
<dbReference type="AlphaFoldDB" id="A0A640WGZ4"/>
<evidence type="ECO:0000313" key="3">
    <source>
        <dbReference type="Proteomes" id="UP000466024"/>
    </source>
</evidence>
<dbReference type="Pfam" id="PF07287">
    <property type="entry name" value="AtuA"/>
    <property type="match status" value="1"/>
</dbReference>
<dbReference type="RefSeq" id="WP_149434214.1">
    <property type="nucleotide sequence ID" value="NZ_VTPX01000002.1"/>
</dbReference>
<reference evidence="2 3" key="1">
    <citation type="submission" date="2019-08" db="EMBL/GenBank/DDBJ databases">
        <title>Bioinformatics analysis of the strain L3 and L5.</title>
        <authorList>
            <person name="Li X."/>
        </authorList>
    </citation>
    <scope>NUCLEOTIDE SEQUENCE [LARGE SCALE GENOMIC DNA]</scope>
    <source>
        <strain evidence="2 3">L3</strain>
    </source>
</reference>
<gene>
    <name evidence="2" type="ORF">F0A16_04530</name>
</gene>
<sequence length="456" mass="48419">MSSPSTRLAHIGCGAGFAGDRPDAAIALVAALAERYGPRYLFFELLAERTLAEAQLRRLDDPDLGYATHLFAFLEPILASCLTHGIPIITNGGAANPVAAARRLRRELESQGLEAKIACVLGDDLGDALDGTVATADWLPADCPRDEIVSCNVYIGAEAVADALREGANIVIGGRLADPSMVVGALRHAHGWAADDWQRLAVATAAGHLLECGTQVTGGYFADAGRKAIPDPAHLGCPIAEVGSDASLVITKTPGSGGCVTEQTVKEQLLYEVHDPSAYLTPDVTLDLSRASLETLGPDRVAVHGIQGHPAPATLKGNLGLRGLWFGEAGISYAGPGAVERARLAMDILRQRLDDRLPHLQPHFDLIGVASLFNDGGGEWLADRLQDTPAVEDVRLRLGIVDRDREAVEQALQELEALYLNGPAGGGGVRRQLGESLRTRSFLIARDRVTPFVAWQ</sequence>
<feature type="domain" description="Acyclic terpene utilisation N-terminal" evidence="1">
    <location>
        <begin position="10"/>
        <end position="453"/>
    </location>
</feature>